<evidence type="ECO:0000256" key="6">
    <source>
        <dbReference type="ARBA" id="ARBA00023014"/>
    </source>
</evidence>
<dbReference type="InterPro" id="IPR007197">
    <property type="entry name" value="rSAM"/>
</dbReference>
<organism evidence="8">
    <name type="scientific">marine sediment metagenome</name>
    <dbReference type="NCBI Taxonomy" id="412755"/>
    <lineage>
        <taxon>unclassified sequences</taxon>
        <taxon>metagenomes</taxon>
        <taxon>ecological metagenomes</taxon>
    </lineage>
</organism>
<dbReference type="PANTHER" id="PTHR30352">
    <property type="entry name" value="PYRUVATE FORMATE-LYASE-ACTIVATING ENZYME"/>
    <property type="match status" value="1"/>
</dbReference>
<dbReference type="InterPro" id="IPR027596">
    <property type="entry name" value="AmmeMemoSam_rS"/>
</dbReference>
<evidence type="ECO:0000256" key="3">
    <source>
        <dbReference type="ARBA" id="ARBA00022691"/>
    </source>
</evidence>
<keyword evidence="4" id="KW-0479">Metal-binding</keyword>
<dbReference type="SFLD" id="SFLDS00029">
    <property type="entry name" value="Radical_SAM"/>
    <property type="match status" value="1"/>
</dbReference>
<dbReference type="SUPFAM" id="SSF102114">
    <property type="entry name" value="Radical SAM enzymes"/>
    <property type="match status" value="1"/>
</dbReference>
<dbReference type="GO" id="GO:0046872">
    <property type="term" value="F:metal ion binding"/>
    <property type="evidence" value="ECO:0007669"/>
    <property type="project" value="UniProtKB-KW"/>
</dbReference>
<dbReference type="PANTHER" id="PTHR30352:SF5">
    <property type="entry name" value="PYRUVATE FORMATE-LYASE 1-ACTIVATING ENZYME"/>
    <property type="match status" value="1"/>
</dbReference>
<keyword evidence="5" id="KW-0408">Iron</keyword>
<comment type="caution">
    <text evidence="8">The sequence shown here is derived from an EMBL/GenBank/DDBJ whole genome shotgun (WGS) entry which is preliminary data.</text>
</comment>
<feature type="non-terminal residue" evidence="8">
    <location>
        <position position="211"/>
    </location>
</feature>
<evidence type="ECO:0000256" key="1">
    <source>
        <dbReference type="ARBA" id="ARBA00001966"/>
    </source>
</evidence>
<sequence length="211" mass="23838">MEAYLFESLKDKRVKCNLCNHRCVIKDGKRGICNVRENRSGILETLVYGRLIARHIDPIEKKPLFHLLPGSLSFSIATVGCNFKCLFCQNADIAQMPSDRNGLIMGDVSTPEKVVAEALEGDCKSIAYTYTEPTVFFEFAYDTSKIAYEKGIRNVFVTNGYMTPEALQMIYPFLDAANVDLKAFNDEFYKKYCGAKLTHVKENLIQMKSLG</sequence>
<keyword evidence="2" id="KW-0004">4Fe-4S</keyword>
<reference evidence="8" key="1">
    <citation type="journal article" date="2015" name="Nature">
        <title>Complex archaea that bridge the gap between prokaryotes and eukaryotes.</title>
        <authorList>
            <person name="Spang A."/>
            <person name="Saw J.H."/>
            <person name="Jorgensen S.L."/>
            <person name="Zaremba-Niedzwiedzka K."/>
            <person name="Martijn J."/>
            <person name="Lind A.E."/>
            <person name="van Eijk R."/>
            <person name="Schleper C."/>
            <person name="Guy L."/>
            <person name="Ettema T.J."/>
        </authorList>
    </citation>
    <scope>NUCLEOTIDE SEQUENCE</scope>
</reference>
<dbReference type="Gene3D" id="3.20.20.70">
    <property type="entry name" value="Aldolase class I"/>
    <property type="match status" value="1"/>
</dbReference>
<comment type="cofactor">
    <cofactor evidence="1">
        <name>[4Fe-4S] cluster</name>
        <dbReference type="ChEBI" id="CHEBI:49883"/>
    </cofactor>
</comment>
<dbReference type="Pfam" id="PF04055">
    <property type="entry name" value="Radical_SAM"/>
    <property type="match status" value="1"/>
</dbReference>
<feature type="domain" description="Radical SAM core" evidence="7">
    <location>
        <begin position="66"/>
        <end position="211"/>
    </location>
</feature>
<dbReference type="InterPro" id="IPR034457">
    <property type="entry name" value="Organic_radical-activating"/>
</dbReference>
<gene>
    <name evidence="8" type="ORF">LCGC14_2704330</name>
</gene>
<dbReference type="InterPro" id="IPR013785">
    <property type="entry name" value="Aldolase_TIM"/>
</dbReference>
<evidence type="ECO:0000256" key="4">
    <source>
        <dbReference type="ARBA" id="ARBA00022723"/>
    </source>
</evidence>
<keyword evidence="3" id="KW-0949">S-adenosyl-L-methionine</keyword>
<dbReference type="AlphaFoldDB" id="A0A0F9BNZ1"/>
<proteinExistence type="predicted"/>
<dbReference type="PROSITE" id="PS51918">
    <property type="entry name" value="RADICAL_SAM"/>
    <property type="match status" value="1"/>
</dbReference>
<keyword evidence="6" id="KW-0411">Iron-sulfur</keyword>
<name>A0A0F9BNZ1_9ZZZZ</name>
<dbReference type="InterPro" id="IPR058240">
    <property type="entry name" value="rSAM_sf"/>
</dbReference>
<evidence type="ECO:0000256" key="2">
    <source>
        <dbReference type="ARBA" id="ARBA00022485"/>
    </source>
</evidence>
<dbReference type="NCBIfam" id="TIGR04337">
    <property type="entry name" value="AmmeMemoSam_rS"/>
    <property type="match status" value="1"/>
</dbReference>
<accession>A0A0F9BNZ1</accession>
<evidence type="ECO:0000256" key="5">
    <source>
        <dbReference type="ARBA" id="ARBA00023004"/>
    </source>
</evidence>
<evidence type="ECO:0000259" key="7">
    <source>
        <dbReference type="PROSITE" id="PS51918"/>
    </source>
</evidence>
<dbReference type="CDD" id="cd01335">
    <property type="entry name" value="Radical_SAM"/>
    <property type="match status" value="1"/>
</dbReference>
<dbReference type="EMBL" id="LAZR01048271">
    <property type="protein sequence ID" value="KKK92299.1"/>
    <property type="molecule type" value="Genomic_DNA"/>
</dbReference>
<protein>
    <recommendedName>
        <fullName evidence="7">Radical SAM core domain-containing protein</fullName>
    </recommendedName>
</protein>
<dbReference type="SFLD" id="SFLDG01101">
    <property type="entry name" value="Uncharacterised_Radical_SAM_Su"/>
    <property type="match status" value="1"/>
</dbReference>
<dbReference type="GO" id="GO:0003824">
    <property type="term" value="F:catalytic activity"/>
    <property type="evidence" value="ECO:0007669"/>
    <property type="project" value="InterPro"/>
</dbReference>
<evidence type="ECO:0000313" key="8">
    <source>
        <dbReference type="EMBL" id="KKK92299.1"/>
    </source>
</evidence>
<dbReference type="GO" id="GO:0051539">
    <property type="term" value="F:4 iron, 4 sulfur cluster binding"/>
    <property type="evidence" value="ECO:0007669"/>
    <property type="project" value="UniProtKB-KW"/>
</dbReference>